<evidence type="ECO:0000259" key="4">
    <source>
        <dbReference type="PROSITE" id="PS50102"/>
    </source>
</evidence>
<evidence type="ECO:0000313" key="6">
    <source>
        <dbReference type="Proteomes" id="UP000242877"/>
    </source>
</evidence>
<dbReference type="PANTHER" id="PTHR47640:SF11">
    <property type="entry name" value="RNA-BINDING PROTEIN 42"/>
    <property type="match status" value="1"/>
</dbReference>
<protein>
    <submittedName>
        <fullName evidence="5">RNP domain protein</fullName>
    </submittedName>
</protein>
<dbReference type="OrthoDB" id="1749473at2759"/>
<gene>
    <name evidence="5" type="ORF">AAP_03177</name>
</gene>
<feature type="compositionally biased region" description="Low complexity" evidence="3">
    <location>
        <begin position="16"/>
        <end position="34"/>
    </location>
</feature>
<feature type="compositionally biased region" description="Low complexity" evidence="3">
    <location>
        <begin position="120"/>
        <end position="156"/>
    </location>
</feature>
<feature type="region of interest" description="Disordered" evidence="3">
    <location>
        <begin position="207"/>
        <end position="255"/>
    </location>
</feature>
<feature type="compositionally biased region" description="Pro residues" evidence="3">
    <location>
        <begin position="1"/>
        <end position="15"/>
    </location>
</feature>
<evidence type="ECO:0000313" key="5">
    <source>
        <dbReference type="EMBL" id="KZZ91958.1"/>
    </source>
</evidence>
<sequence length="406" mass="41819">MSFPPPPGTNPPRRPAAPTSLPARPPTTAAPTYYAAPGTSAAAATTAPGVPSYGGYQTGFQPRSVASPGYQYGQYGQHGYYGAQQGYHNNYGQSYPTAASPAVTAAGPAASTLPYRNQYSAGPQSAGTTASAAGPTAAPAYNRYNHNRQNANTNNADYDPETEAAIAQWQSAYINQDAQAATMAAATAVPGTAPAIGPTIGPSIGAATPSTATASLPAPAVAGPQLPGGQQPQQGPAANGKTVIRQGGGQKWTDPSLLEWDPAHFRLFVGNLAGEVTDESLFKAFSKYTSISKARVIRDKRTEKSKGYGFVSFADGDDYFKAAREMQGKYIGSHPVLLKKAVTEIKAVPVSAVKKNGKKKSGSGIGTASVTSAGENATASEKKKHKGESGISKKQPKTRGGLKILG</sequence>
<comment type="caution">
    <text evidence="5">The sequence shown here is derived from an EMBL/GenBank/DDBJ whole genome shotgun (WGS) entry which is preliminary data.</text>
</comment>
<dbReference type="Gene3D" id="3.30.70.330">
    <property type="match status" value="1"/>
</dbReference>
<dbReference type="SMART" id="SM00360">
    <property type="entry name" value="RRM"/>
    <property type="match status" value="1"/>
</dbReference>
<feature type="region of interest" description="Disordered" evidence="3">
    <location>
        <begin position="116"/>
        <end position="156"/>
    </location>
</feature>
<evidence type="ECO:0000256" key="1">
    <source>
        <dbReference type="ARBA" id="ARBA00022884"/>
    </source>
</evidence>
<feature type="domain" description="RRM" evidence="4">
    <location>
        <begin position="265"/>
        <end position="343"/>
    </location>
</feature>
<dbReference type="GO" id="GO:0003729">
    <property type="term" value="F:mRNA binding"/>
    <property type="evidence" value="ECO:0007669"/>
    <property type="project" value="InterPro"/>
</dbReference>
<proteinExistence type="predicted"/>
<organism evidence="5 6">
    <name type="scientific">Ascosphaera apis ARSEF 7405</name>
    <dbReference type="NCBI Taxonomy" id="392613"/>
    <lineage>
        <taxon>Eukaryota</taxon>
        <taxon>Fungi</taxon>
        <taxon>Dikarya</taxon>
        <taxon>Ascomycota</taxon>
        <taxon>Pezizomycotina</taxon>
        <taxon>Eurotiomycetes</taxon>
        <taxon>Eurotiomycetidae</taxon>
        <taxon>Onygenales</taxon>
        <taxon>Ascosphaeraceae</taxon>
        <taxon>Ascosphaera</taxon>
    </lineage>
</organism>
<feature type="region of interest" description="Disordered" evidence="3">
    <location>
        <begin position="1"/>
        <end position="34"/>
    </location>
</feature>
<feature type="region of interest" description="Disordered" evidence="3">
    <location>
        <begin position="356"/>
        <end position="406"/>
    </location>
</feature>
<name>A0A167YZG9_9EURO</name>
<dbReference type="SUPFAM" id="SSF54928">
    <property type="entry name" value="RNA-binding domain, RBD"/>
    <property type="match status" value="1"/>
</dbReference>
<accession>A0A167YZG9</accession>
<dbReference type="InterPro" id="IPR050825">
    <property type="entry name" value="RBM42_RBP45_47-like"/>
</dbReference>
<dbReference type="EMBL" id="AZGZ01000012">
    <property type="protein sequence ID" value="KZZ91958.1"/>
    <property type="molecule type" value="Genomic_DNA"/>
</dbReference>
<keyword evidence="6" id="KW-1185">Reference proteome</keyword>
<dbReference type="PANTHER" id="PTHR47640">
    <property type="entry name" value="TRNA SELENOCYSTEINE 1-ASSOCIATED PROTEIN 1-RELATED-RELATED"/>
    <property type="match status" value="1"/>
</dbReference>
<dbReference type="InterPro" id="IPR034215">
    <property type="entry name" value="RBM42_RRM"/>
</dbReference>
<dbReference type="VEuPathDB" id="FungiDB:AAP_03177"/>
<dbReference type="InterPro" id="IPR035979">
    <property type="entry name" value="RBD_domain_sf"/>
</dbReference>
<dbReference type="InterPro" id="IPR012677">
    <property type="entry name" value="Nucleotide-bd_a/b_plait_sf"/>
</dbReference>
<feature type="compositionally biased region" description="Polar residues" evidence="3">
    <location>
        <begin position="368"/>
        <end position="379"/>
    </location>
</feature>
<dbReference type="Proteomes" id="UP000242877">
    <property type="component" value="Unassembled WGS sequence"/>
</dbReference>
<dbReference type="AlphaFoldDB" id="A0A167YZG9"/>
<dbReference type="InterPro" id="IPR000504">
    <property type="entry name" value="RRM_dom"/>
</dbReference>
<feature type="compositionally biased region" description="Low complexity" evidence="3">
    <location>
        <begin position="207"/>
        <end position="240"/>
    </location>
</feature>
<dbReference type="Pfam" id="PF00076">
    <property type="entry name" value="RRM_1"/>
    <property type="match status" value="1"/>
</dbReference>
<keyword evidence="1 2" id="KW-0694">RNA-binding</keyword>
<dbReference type="CDD" id="cd12383">
    <property type="entry name" value="RRM_RBM42"/>
    <property type="match status" value="1"/>
</dbReference>
<evidence type="ECO:0000256" key="3">
    <source>
        <dbReference type="SAM" id="MobiDB-lite"/>
    </source>
</evidence>
<reference evidence="5 6" key="1">
    <citation type="journal article" date="2016" name="Genome Biol. Evol.">
        <title>Divergent and convergent evolution of fungal pathogenicity.</title>
        <authorList>
            <person name="Shang Y."/>
            <person name="Xiao G."/>
            <person name="Zheng P."/>
            <person name="Cen K."/>
            <person name="Zhan S."/>
            <person name="Wang C."/>
        </authorList>
    </citation>
    <scope>NUCLEOTIDE SEQUENCE [LARGE SCALE GENOMIC DNA]</scope>
    <source>
        <strain evidence="5 6">ARSEF 7405</strain>
    </source>
</reference>
<dbReference type="PROSITE" id="PS50102">
    <property type="entry name" value="RRM"/>
    <property type="match status" value="1"/>
</dbReference>
<evidence type="ECO:0000256" key="2">
    <source>
        <dbReference type="PROSITE-ProRule" id="PRU00176"/>
    </source>
</evidence>